<gene>
    <name evidence="1" type="ORF">GKHFHOKN_00034</name>
</gene>
<name>A0A7G9YYH4_9EURY</name>
<sequence>MNDKFLVNMQSMPSADIWHQEDFYRIRKKVLTMGSKYWIEDSAGKVLGFCKQKPLRLKEEIMICCQEKHS</sequence>
<protein>
    <submittedName>
        <fullName evidence="1">Uncharacterized protein</fullName>
    </submittedName>
</protein>
<proteinExistence type="predicted"/>
<evidence type="ECO:0000313" key="1">
    <source>
        <dbReference type="EMBL" id="QNO53058.1"/>
    </source>
</evidence>
<reference evidence="1" key="1">
    <citation type="submission" date="2020-06" db="EMBL/GenBank/DDBJ databases">
        <title>Unique genomic features of the anaerobic methanotrophic archaea.</title>
        <authorList>
            <person name="Chadwick G.L."/>
            <person name="Skennerton C.T."/>
            <person name="Laso-Perez R."/>
            <person name="Leu A.O."/>
            <person name="Speth D.R."/>
            <person name="Yu H."/>
            <person name="Morgan-Lang C."/>
            <person name="Hatzenpichler R."/>
            <person name="Goudeau D."/>
            <person name="Malmstrom R."/>
            <person name="Brazelton W.J."/>
            <person name="Woyke T."/>
            <person name="Hallam S.J."/>
            <person name="Tyson G.W."/>
            <person name="Wegener G."/>
            <person name="Boetius A."/>
            <person name="Orphan V."/>
        </authorList>
    </citation>
    <scope>NUCLEOTIDE SEQUENCE</scope>
</reference>
<dbReference type="EMBL" id="MT631529">
    <property type="protein sequence ID" value="QNO53058.1"/>
    <property type="molecule type" value="Genomic_DNA"/>
</dbReference>
<dbReference type="AlphaFoldDB" id="A0A7G9YYH4"/>
<accession>A0A7G9YYH4</accession>
<organism evidence="1">
    <name type="scientific">Candidatus Methanophagaceae archaeon ANME-1 ERB6</name>
    <dbReference type="NCBI Taxonomy" id="2759912"/>
    <lineage>
        <taxon>Archaea</taxon>
        <taxon>Methanobacteriati</taxon>
        <taxon>Methanobacteriota</taxon>
        <taxon>Stenosarchaea group</taxon>
        <taxon>Methanomicrobia</taxon>
        <taxon>Candidatus Methanophagales</taxon>
        <taxon>Candidatus Methanophagaceae</taxon>
    </lineage>
</organism>